<proteinExistence type="predicted"/>
<organism evidence="1 2">
    <name type="scientific">Gordonia phage Asapag</name>
    <dbReference type="NCBI Taxonomy" id="2507862"/>
    <lineage>
        <taxon>Viruses</taxon>
        <taxon>Duplodnaviria</taxon>
        <taxon>Heunggongvirae</taxon>
        <taxon>Uroviricota</taxon>
        <taxon>Caudoviricetes</taxon>
        <taxon>Langleyhallvirinae</taxon>
        <taxon>Getalongvirus</taxon>
        <taxon>Getalongvirus asapag</taxon>
    </lineage>
</organism>
<keyword evidence="2" id="KW-1185">Reference proteome</keyword>
<dbReference type="GeneID" id="55010493"/>
<evidence type="ECO:0000313" key="2">
    <source>
        <dbReference type="Proteomes" id="UP000289785"/>
    </source>
</evidence>
<protein>
    <submittedName>
        <fullName evidence="1">Uncharacterized protein</fullName>
    </submittedName>
</protein>
<gene>
    <name evidence="1" type="primary">77</name>
    <name evidence="1" type="ORF">SEA_ASAPAG_77</name>
</gene>
<dbReference type="KEGG" id="vg:55010493"/>
<reference evidence="1 2" key="1">
    <citation type="submission" date="2019-01" db="EMBL/GenBank/DDBJ databases">
        <authorList>
            <person name="Case A."/>
            <person name="Jordan N."/>
            <person name="Abdul-Shukar N."/>
            <person name="Baronian N."/>
            <person name="Bartlett E."/>
            <person name="Cordova J."/>
            <person name="Doering K."/>
            <person name="Downer L."/>
            <person name="Harrington M."/>
            <person name="Nillson B."/>
            <person name="Rencher J."/>
            <person name="Sandoval D."/>
            <person name="Weiss L."/>
            <person name="West E."/>
            <person name="Koga A.P."/>
            <person name="Garlena R.A."/>
            <person name="Russell D.A."/>
            <person name="Pope W.H."/>
            <person name="Jacobs-Sera D."/>
            <person name="Hatfull G.F."/>
        </authorList>
    </citation>
    <scope>NUCLEOTIDE SEQUENCE [LARGE SCALE GENOMIC DNA]</scope>
</reference>
<sequence>MSEHEWPKTTPTGQFYTAPTTYAELCSRHTDAAQAAVECWSPDECPPEPTWEMVGLAHREVERLRDVIQQADSILSLLHYRGIINSENNRRDVEAAMNRCRSALKELGGPHV</sequence>
<dbReference type="RefSeq" id="YP_009819122.1">
    <property type="nucleotide sequence ID" value="NC_048146.1"/>
</dbReference>
<evidence type="ECO:0000313" key="1">
    <source>
        <dbReference type="EMBL" id="QAU07217.1"/>
    </source>
</evidence>
<dbReference type="Proteomes" id="UP000289785">
    <property type="component" value="Segment"/>
</dbReference>
<name>A0A410TDV9_9CAUD</name>
<dbReference type="EMBL" id="MK376961">
    <property type="protein sequence ID" value="QAU07217.1"/>
    <property type="molecule type" value="Genomic_DNA"/>
</dbReference>
<accession>A0A410TDV9</accession>